<accession>A0A1P8NW17</accession>
<name>A0A1P8NW17_PYRHA</name>
<dbReference type="Pfam" id="PF13920">
    <property type="entry name" value="zf-C3HC4_3"/>
    <property type="match status" value="1"/>
</dbReference>
<sequence length="156" mass="17868">MLVATAERQKSLAKAAVVEAALCREELRVAQEQIACDRAKLAQDRREMEQKFEEECQKRVKAEVAQATAEERRKLELREEDVASLTRACNASHCTTCLTEPPNVLFLPCRHLAVCKACFDRQQEHDDSDHLYTHCGMCQERVYDHIVCYVQQGQNT</sequence>
<dbReference type="EMBL" id="KX254550">
    <property type="protein sequence ID" value="APX52955.1"/>
    <property type="molecule type" value="mRNA"/>
</dbReference>
<organism evidence="1">
    <name type="scientific">Pyropia haitanensis</name>
    <name type="common">Red seaweed</name>
    <name type="synonym">Porphyra haitanensis</name>
    <dbReference type="NCBI Taxonomy" id="1262161"/>
    <lineage>
        <taxon>Eukaryota</taxon>
        <taxon>Rhodophyta</taxon>
        <taxon>Bangiophyceae</taxon>
        <taxon>Bangiales</taxon>
        <taxon>Bangiaceae</taxon>
        <taxon>Pyropia</taxon>
    </lineage>
</organism>
<dbReference type="AlphaFoldDB" id="A0A1P8NW17"/>
<protein>
    <submittedName>
        <fullName evidence="1">Zinc finger protein</fullName>
    </submittedName>
</protein>
<gene>
    <name evidence="1" type="primary">RZF</name>
</gene>
<dbReference type="InterPro" id="IPR013083">
    <property type="entry name" value="Znf_RING/FYVE/PHD"/>
</dbReference>
<reference evidence="1" key="1">
    <citation type="submission" date="2016-05" db="EMBL/GenBank/DDBJ databases">
        <authorList>
            <person name="Lavstsen T."/>
            <person name="Jespersen J.S."/>
        </authorList>
    </citation>
    <scope>NUCLEOTIDE SEQUENCE</scope>
</reference>
<evidence type="ECO:0000313" key="1">
    <source>
        <dbReference type="EMBL" id="APX52955.1"/>
    </source>
</evidence>
<dbReference type="Gene3D" id="3.30.40.10">
    <property type="entry name" value="Zinc/RING finger domain, C3HC4 (zinc finger)"/>
    <property type="match status" value="1"/>
</dbReference>
<proteinExistence type="evidence at transcript level"/>